<accession>Q5ZR61</accession>
<keyword evidence="2" id="KW-0472">Membrane</keyword>
<organism evidence="3 4">
    <name type="scientific">Hawaiian green turtle herpesvirus</name>
    <dbReference type="NCBI Taxonomy" id="70564"/>
    <lineage>
        <taxon>Viruses</taxon>
        <taxon>Duplodnaviria</taxon>
        <taxon>Heunggongvirae</taxon>
        <taxon>Peploviricota</taxon>
        <taxon>Herviviricetes</taxon>
        <taxon>Herpesvirales</taxon>
        <taxon>Orthoherpesviridae</taxon>
        <taxon>Alphaherpesvirinae</taxon>
        <taxon>Scutavirus</taxon>
        <taxon>Scutavirus chelonidalpha5</taxon>
        <taxon>Green turtle herpesvirus</taxon>
    </lineage>
</organism>
<dbReference type="EMBL" id="AF035003">
    <property type="protein sequence ID" value="AAU93334.1"/>
    <property type="molecule type" value="Genomic_DNA"/>
</dbReference>
<reference evidence="3 4" key="1">
    <citation type="journal article" date="1998" name="Virology">
        <title>Three closely related herpesviruses are associated with fibropapillomatosis in marine turtles.</title>
        <authorList>
            <person name="Quackenbush S.L."/>
            <person name="Work T.M."/>
            <person name="Balazs G.H."/>
            <person name="Casey R.N."/>
            <person name="Rovnak J."/>
            <person name="Chaves A."/>
            <person name="duToit L."/>
            <person name="Baines J.D."/>
            <person name="Parrish C.R."/>
            <person name="Bowser P.R."/>
            <person name="Casey J.W."/>
        </authorList>
    </citation>
    <scope>NUCLEOTIDE SEQUENCE [LARGE SCALE GENOMIC DNA]</scope>
</reference>
<keyword evidence="2" id="KW-0812">Transmembrane</keyword>
<feature type="region of interest" description="Disordered" evidence="1">
    <location>
        <begin position="424"/>
        <end position="510"/>
    </location>
</feature>
<evidence type="ECO:0000313" key="3">
    <source>
        <dbReference type="EMBL" id="AAU93334.1"/>
    </source>
</evidence>
<dbReference type="Proteomes" id="UP000242799">
    <property type="component" value="Segment"/>
</dbReference>
<dbReference type="KEGG" id="vg:26633677"/>
<evidence type="ECO:0000313" key="4">
    <source>
        <dbReference type="Proteomes" id="UP000242799"/>
    </source>
</evidence>
<feature type="non-terminal residue" evidence="3">
    <location>
        <position position="1"/>
    </location>
</feature>
<gene>
    <name evidence="3" type="primary">UL36</name>
</gene>
<evidence type="ECO:0000256" key="1">
    <source>
        <dbReference type="SAM" id="MobiDB-lite"/>
    </source>
</evidence>
<feature type="transmembrane region" description="Helical" evidence="2">
    <location>
        <begin position="245"/>
        <end position="268"/>
    </location>
</feature>
<evidence type="ECO:0000256" key="2">
    <source>
        <dbReference type="SAM" id="Phobius"/>
    </source>
</evidence>
<name>Q5ZR61_9ALPH</name>
<sequence length="558" mass="61737">TAAGPVSETDPVLRSPLDRSELNARDALLLLAAFCPWHVALFARLPHVEQLEFVSKTLEPLLSEAAVGRLAVSRLSGKQGPRLLPVLSADEEKSPRVFGLRLRDWRSFQVTPSLTFPEIWLQTGAAEATPSAEGLRELQRLTDDGKAFATLLYALAYHCVPPAILEMLWNALRPRDLPDEADASIFYRQRALPGESFVVSESTVALQTERGEIPPDERLWIPQARARTLTVGETRSKAPPCAFDFAIFAVLTGVPLVIAATLAPGAGFSRESGLFLGRVLLDARSGDAVFDEVRQAVSSDVNFLAAIEKEYQPIENVCLKEQIVQISMELSRQRLKTAAPLLVLVDEDHEVTHLLAENPKTAEKELIFHFRVPEMEDVRIPSGAQETFLPSAPPPGDPLFETALGFPPNAISYERDGIEGTLNHRPVYEKRPPTPEIFTPPESPTTNSRPRWYDDKEIEDWSFPSPPDSPGFSEPEAPPAKPPVSTRPIPPDLVLSPRDAYPVDEGGLGPIPEEGPLRSLVRRSLLSLLEKIRALRRFAQKTGESLLTDIQRIKLFLR</sequence>
<dbReference type="GeneID" id="26633677"/>
<keyword evidence="2" id="KW-1133">Transmembrane helix</keyword>
<proteinExistence type="predicted"/>
<dbReference type="RefSeq" id="YP_009207097.1">
    <property type="nucleotide sequence ID" value="NC_028891.1"/>
</dbReference>
<protein>
    <submittedName>
        <fullName evidence="3">Very large tegument protein</fullName>
    </submittedName>
</protein>